<dbReference type="AlphaFoldDB" id="A0A0F9HSG9"/>
<organism evidence="1">
    <name type="scientific">marine sediment metagenome</name>
    <dbReference type="NCBI Taxonomy" id="412755"/>
    <lineage>
        <taxon>unclassified sequences</taxon>
        <taxon>metagenomes</taxon>
        <taxon>ecological metagenomes</taxon>
    </lineage>
</organism>
<evidence type="ECO:0008006" key="2">
    <source>
        <dbReference type="Google" id="ProtNLM"/>
    </source>
</evidence>
<reference evidence="1" key="1">
    <citation type="journal article" date="2015" name="Nature">
        <title>Complex archaea that bridge the gap between prokaryotes and eukaryotes.</title>
        <authorList>
            <person name="Spang A."/>
            <person name="Saw J.H."/>
            <person name="Jorgensen S.L."/>
            <person name="Zaremba-Niedzwiedzka K."/>
            <person name="Martijn J."/>
            <person name="Lind A.E."/>
            <person name="van Eijk R."/>
            <person name="Schleper C."/>
            <person name="Guy L."/>
            <person name="Ettema T.J."/>
        </authorList>
    </citation>
    <scope>NUCLEOTIDE SEQUENCE</scope>
</reference>
<protein>
    <recommendedName>
        <fullName evidence="2">PD-(D/E)XK endonuclease-like domain-containing protein</fullName>
    </recommendedName>
</protein>
<evidence type="ECO:0000313" key="1">
    <source>
        <dbReference type="EMBL" id="KKL78067.1"/>
    </source>
</evidence>
<gene>
    <name evidence="1" type="ORF">LCGC14_2028540</name>
</gene>
<sequence>MKLELIHGSRADCALACSGSIAEPQHPINIGSEAANLGTAIHVCCAQVPLGLTPDVDRIGREYDVSPKELSIMTYYAQQAWDEVRQYFPDPQTEVKLKGPVTIGTCDVLAMTPTTLAFLDWKSGRVSDEHPGQLMAYADAARAQFWEPDGEIIGVEVWLRDQELRVYRFSNDQLNGFRRKMARQIGRAGKEYAPGSHCRFCSHVAGCEPREQYIRSTCDALASTAQDDLTERQNLAALWVRSRDLKSALTSYESAVGEALLEGPLDLGEGRQLERRVSEIEKLDAGVSIPVLQSLGLSEGQIYDCLKMSKSGALGALRDNLGESPPRGSIGRWKKKAMEMLRDAGAVTTSPRIEKKIVKV</sequence>
<dbReference type="Gene3D" id="3.90.320.10">
    <property type="match status" value="1"/>
</dbReference>
<name>A0A0F9HSG9_9ZZZZ</name>
<dbReference type="EMBL" id="LAZR01023570">
    <property type="protein sequence ID" value="KKL78067.1"/>
    <property type="molecule type" value="Genomic_DNA"/>
</dbReference>
<accession>A0A0F9HSG9</accession>
<dbReference type="Pfam" id="PF10926">
    <property type="entry name" value="DUF2800"/>
    <property type="match status" value="1"/>
</dbReference>
<dbReference type="InterPro" id="IPR011604">
    <property type="entry name" value="PDDEXK-like_dom_sf"/>
</dbReference>
<proteinExistence type="predicted"/>
<comment type="caution">
    <text evidence="1">The sequence shown here is derived from an EMBL/GenBank/DDBJ whole genome shotgun (WGS) entry which is preliminary data.</text>
</comment>
<dbReference type="InterPro" id="IPR021229">
    <property type="entry name" value="DUF2800"/>
</dbReference>